<dbReference type="GO" id="GO:0006261">
    <property type="term" value="P:DNA-templated DNA replication"/>
    <property type="evidence" value="ECO:0007669"/>
    <property type="project" value="TreeGrafter"/>
</dbReference>
<dbReference type="EC" id="2.7.7.7" evidence="1"/>
<dbReference type="NCBIfam" id="TIGR01128">
    <property type="entry name" value="holA"/>
    <property type="match status" value="1"/>
</dbReference>
<dbReference type="GO" id="GO:0003887">
    <property type="term" value="F:DNA-directed DNA polymerase activity"/>
    <property type="evidence" value="ECO:0007669"/>
    <property type="project" value="UniProtKB-KW"/>
</dbReference>
<dbReference type="InterPro" id="IPR048466">
    <property type="entry name" value="DNA_pol3_delta-like_C"/>
</dbReference>
<comment type="catalytic activity">
    <reaction evidence="8">
        <text>DNA(n) + a 2'-deoxyribonucleoside 5'-triphosphate = DNA(n+1) + diphosphate</text>
        <dbReference type="Rhea" id="RHEA:22508"/>
        <dbReference type="Rhea" id="RHEA-COMP:17339"/>
        <dbReference type="Rhea" id="RHEA-COMP:17340"/>
        <dbReference type="ChEBI" id="CHEBI:33019"/>
        <dbReference type="ChEBI" id="CHEBI:61560"/>
        <dbReference type="ChEBI" id="CHEBI:173112"/>
        <dbReference type="EC" id="2.7.7.7"/>
    </reaction>
</comment>
<feature type="domain" description="DNA polymerase III delta subunit-like C-terminal" evidence="10">
    <location>
        <begin position="222"/>
        <end position="341"/>
    </location>
</feature>
<dbReference type="InterPro" id="IPR008921">
    <property type="entry name" value="DNA_pol3_clamp-load_cplx_C"/>
</dbReference>
<keyword evidence="6" id="KW-0239">DNA-directed DNA polymerase</keyword>
<evidence type="ECO:0000256" key="4">
    <source>
        <dbReference type="ARBA" id="ARBA00022695"/>
    </source>
</evidence>
<evidence type="ECO:0000256" key="8">
    <source>
        <dbReference type="ARBA" id="ARBA00049244"/>
    </source>
</evidence>
<dbReference type="InterPro" id="IPR005790">
    <property type="entry name" value="DNA_polIII_delta"/>
</dbReference>
<dbReference type="Pfam" id="PF06144">
    <property type="entry name" value="DNA_pol3_delta"/>
    <property type="match status" value="1"/>
</dbReference>
<dbReference type="AlphaFoldDB" id="A0A1I3B630"/>
<evidence type="ECO:0000256" key="5">
    <source>
        <dbReference type="ARBA" id="ARBA00022705"/>
    </source>
</evidence>
<keyword evidence="4" id="KW-0548">Nucleotidyltransferase</keyword>
<name>A0A1I3B630_9FIRM</name>
<evidence type="ECO:0000313" key="11">
    <source>
        <dbReference type="EMBL" id="SFH57734.1"/>
    </source>
</evidence>
<sequence length="344" mass="39664">MLELKLLKNKAVNEIEAVYFITGEEILLMQRFIEALILKIAPGTMGDFNLTKFEGKDFRIESLLESCETLPVMAEKKIVIVKNPWFLESKGGSLDKREEDKIKQYLQNPSETTCLVVYCESKPDGRKNLTKLLKKIGKNVEFKRLKENELKKWIKAEFEKRNKKIADKAIIELIKSFDYLNKNASQSLFDISNEIEKLTALIGNKTEITEEIVRKCSVYSFQNDVFLLIDSLSKRRADETQIRFQKLLADGEPAMKIIAFLRNQFKTMLRVKEMDQQGYPASKIATKLKQHPFSIQNSLKHSANFEEKKLISLLNSFNQLDRHLKSGKMDATANIELLITEICA</sequence>
<reference evidence="12" key="1">
    <citation type="submission" date="2016-10" db="EMBL/GenBank/DDBJ databases">
        <authorList>
            <person name="Varghese N."/>
            <person name="Submissions S."/>
        </authorList>
    </citation>
    <scope>NUCLEOTIDE SEQUENCE [LARGE SCALE GENOMIC DNA]</scope>
    <source>
        <strain evidence="12">Z-7934</strain>
    </source>
</reference>
<dbReference type="Pfam" id="PF21694">
    <property type="entry name" value="DNA_pol3_delta_C"/>
    <property type="match status" value="1"/>
</dbReference>
<evidence type="ECO:0000313" key="12">
    <source>
        <dbReference type="Proteomes" id="UP000199287"/>
    </source>
</evidence>
<dbReference type="RefSeq" id="WP_093369540.1">
    <property type="nucleotide sequence ID" value="NZ_FOQA01000001.1"/>
</dbReference>
<dbReference type="GO" id="GO:0003677">
    <property type="term" value="F:DNA binding"/>
    <property type="evidence" value="ECO:0007669"/>
    <property type="project" value="InterPro"/>
</dbReference>
<dbReference type="OrthoDB" id="9775929at2"/>
<evidence type="ECO:0000256" key="6">
    <source>
        <dbReference type="ARBA" id="ARBA00022932"/>
    </source>
</evidence>
<evidence type="ECO:0000256" key="1">
    <source>
        <dbReference type="ARBA" id="ARBA00012417"/>
    </source>
</evidence>
<dbReference type="InterPro" id="IPR010372">
    <property type="entry name" value="DNA_pol3_delta_N"/>
</dbReference>
<dbReference type="InterPro" id="IPR027417">
    <property type="entry name" value="P-loop_NTPase"/>
</dbReference>
<accession>A0A1I3B630</accession>
<dbReference type="Gene3D" id="3.40.50.300">
    <property type="entry name" value="P-loop containing nucleotide triphosphate hydrolases"/>
    <property type="match status" value="1"/>
</dbReference>
<evidence type="ECO:0000256" key="7">
    <source>
        <dbReference type="ARBA" id="ARBA00034754"/>
    </source>
</evidence>
<dbReference type="EMBL" id="FOQA01000001">
    <property type="protein sequence ID" value="SFH57734.1"/>
    <property type="molecule type" value="Genomic_DNA"/>
</dbReference>
<dbReference type="Gene3D" id="1.10.8.60">
    <property type="match status" value="1"/>
</dbReference>
<comment type="similarity">
    <text evidence="7">Belongs to the DNA polymerase HolA subunit family.</text>
</comment>
<evidence type="ECO:0000256" key="2">
    <source>
        <dbReference type="ARBA" id="ARBA00017703"/>
    </source>
</evidence>
<dbReference type="STRING" id="69895.SAMN05192551_101611"/>
<dbReference type="SUPFAM" id="SSF48019">
    <property type="entry name" value="post-AAA+ oligomerization domain-like"/>
    <property type="match status" value="1"/>
</dbReference>
<proteinExistence type="inferred from homology"/>
<gene>
    <name evidence="11" type="ORF">SAMN05192551_101611</name>
</gene>
<dbReference type="PANTHER" id="PTHR34388:SF1">
    <property type="entry name" value="DNA POLYMERASE III SUBUNIT DELTA"/>
    <property type="match status" value="1"/>
</dbReference>
<evidence type="ECO:0000259" key="10">
    <source>
        <dbReference type="Pfam" id="PF21694"/>
    </source>
</evidence>
<dbReference type="Proteomes" id="UP000199287">
    <property type="component" value="Unassembled WGS sequence"/>
</dbReference>
<protein>
    <recommendedName>
        <fullName evidence="2">DNA polymerase III subunit delta</fullName>
        <ecNumber evidence="1">2.7.7.7</ecNumber>
    </recommendedName>
</protein>
<keyword evidence="3" id="KW-0808">Transferase</keyword>
<evidence type="ECO:0000259" key="9">
    <source>
        <dbReference type="Pfam" id="PF06144"/>
    </source>
</evidence>
<keyword evidence="5" id="KW-0235">DNA replication</keyword>
<dbReference type="PANTHER" id="PTHR34388">
    <property type="entry name" value="DNA POLYMERASE III SUBUNIT DELTA"/>
    <property type="match status" value="1"/>
</dbReference>
<organism evidence="11 12">
    <name type="scientific">Tindallia magadiensis</name>
    <dbReference type="NCBI Taxonomy" id="69895"/>
    <lineage>
        <taxon>Bacteria</taxon>
        <taxon>Bacillati</taxon>
        <taxon>Bacillota</taxon>
        <taxon>Clostridia</taxon>
        <taxon>Peptostreptococcales</taxon>
        <taxon>Tindalliaceae</taxon>
        <taxon>Tindallia</taxon>
    </lineage>
</organism>
<dbReference type="Gene3D" id="1.20.272.10">
    <property type="match status" value="1"/>
</dbReference>
<keyword evidence="12" id="KW-1185">Reference proteome</keyword>
<feature type="domain" description="DNA polymerase III delta N-terminal" evidence="9">
    <location>
        <begin position="19"/>
        <end position="141"/>
    </location>
</feature>
<dbReference type="GO" id="GO:0009360">
    <property type="term" value="C:DNA polymerase III complex"/>
    <property type="evidence" value="ECO:0007669"/>
    <property type="project" value="InterPro"/>
</dbReference>
<dbReference type="SUPFAM" id="SSF52540">
    <property type="entry name" value="P-loop containing nucleoside triphosphate hydrolases"/>
    <property type="match status" value="1"/>
</dbReference>
<evidence type="ECO:0000256" key="3">
    <source>
        <dbReference type="ARBA" id="ARBA00022679"/>
    </source>
</evidence>